<evidence type="ECO:0000313" key="2">
    <source>
        <dbReference type="Proteomes" id="UP000225553"/>
    </source>
</evidence>
<name>A0A223LI88_9CAUD</name>
<dbReference type="Pfam" id="PF23823">
    <property type="entry name" value="DUF7193"/>
    <property type="match status" value="1"/>
</dbReference>
<dbReference type="InterPro" id="IPR055617">
    <property type="entry name" value="DUF7193"/>
</dbReference>
<accession>A0A223LI88</accession>
<protein>
    <submittedName>
        <fullName evidence="1">Putative virion structural protein</fullName>
    </submittedName>
</protein>
<dbReference type="EMBL" id="MF459646">
    <property type="protein sequence ID" value="ASU03428.1"/>
    <property type="molecule type" value="Genomic_DNA"/>
</dbReference>
<keyword evidence="2" id="KW-1185">Reference proteome</keyword>
<sequence length="862" mass="99784">MTTRTVADDNPLVHYTDRALWGNPEIDHQFQVNMERLSTELGYIKNFNYMGKWRSLPKANRFYHIFTIGGLHPGFWSFREKFRTRNPLDRWVRMDDVAVVHGIQLDIYNQVGRQFPRSKAWLLATYDGLVLMALEKLVIFPIPMTDKYTFRTYNPTVIVDKFSLVTETTANPFAYETMTYENTAELQVFQARYNALKAKPGYTGVFHNGRFVMAAPNALTLSIGDEVEIWHDPTVKEVKQYRYGDLKDFYSTLDQKRKLILHPPKGDSWIMRYFDDSDFYVVRPDKYGIYFHRNNENAVRQLTHNDVSIADDQIKMQMAPLGDLAKIEDFIILEIVRDTTWKFDWPFESQRVRYLYRLDDDGILAAMTGVRALIPEWTAAQLESGPVQQLVKSQFNKLTTAMSRDALGYNAMTRAMSDTPVKVAYQEGGRGIVVPPTYSGDFVAYEYDENGVLLEWNQFYNTQLFSPLNPACKLVEFIMGQGGRTLNYVVTNRDTQLIENVEFRVLVGRWNIINNEFFGELKDVTGTDLYEVSNGYVVFKKLDVVNQRAMIVFGDQFLAYEFELQHMDHSLSFDLTEIYDDGRLPVKVVLAQLDLWLNNRPLIDNVDWFFDDGHFFIHNKEFLVEGPQKITVRAHGFHADLKKPKTETELGFVEGGVIGNIPRYNIREDRTTRCVIYGRLFHQGDVPSAELLPASNLDDSLNGRPYMVKHSYTPVKFAEKYNNHPLYDEGRDLDKRIVDYLTKYCPKPQPQVMANLQDKYRLFSPFLNQLVNGVLNKVIVLPDLEDGKIFSNQTIQELAAPFTSWLKYDPAALGFDQRYFAIMPYANVETLTVTAKELLFIRQANDLFLKSACKIESHFEVS</sequence>
<reference evidence="2" key="1">
    <citation type="submission" date="2017-07" db="EMBL/GenBank/DDBJ databases">
        <authorList>
            <person name="Putnam M.J."/>
            <person name="Sharma R."/>
            <person name="Kruger J.L."/>
            <person name="Berg J.A."/>
            <person name="Payne A.M."/>
            <person name="Fajardo C.P."/>
            <person name="Breakwell D.P."/>
            <person name="Hope S."/>
            <person name="Grose J.H."/>
        </authorList>
    </citation>
    <scope>NUCLEOTIDE SEQUENCE [LARGE SCALE GENOMIC DNA]</scope>
</reference>
<gene>
    <name evidence="1" type="ORF">RISINGSUN_242</name>
</gene>
<dbReference type="Proteomes" id="UP000225553">
    <property type="component" value="Segment"/>
</dbReference>
<evidence type="ECO:0000313" key="1">
    <source>
        <dbReference type="EMBL" id="ASU03428.1"/>
    </source>
</evidence>
<dbReference type="OrthoDB" id="6445at10239"/>
<organism evidence="1 2">
    <name type="scientific">Erwinia phage vB_EamM_RisingSun</name>
    <dbReference type="NCBI Taxonomy" id="2026080"/>
    <lineage>
        <taxon>Viruses</taxon>
        <taxon>Duplodnaviria</taxon>
        <taxon>Heunggongvirae</taxon>
        <taxon>Uroviricota</taxon>
        <taxon>Caudoviricetes</taxon>
        <taxon>Chimalliviridae</taxon>
        <taxon>Risingsunvirus</taxon>
        <taxon>Risingsunvirus risingsun</taxon>
    </lineage>
</organism>
<proteinExistence type="predicted"/>